<dbReference type="AlphaFoldDB" id="A0A251UQU5"/>
<evidence type="ECO:0000313" key="2">
    <source>
        <dbReference type="Proteomes" id="UP000215914"/>
    </source>
</evidence>
<accession>A0A251UQU5</accession>
<evidence type="ECO:0000313" key="1">
    <source>
        <dbReference type="EMBL" id="OTG25715.1"/>
    </source>
</evidence>
<dbReference type="InParanoid" id="A0A251UQU5"/>
<protein>
    <submittedName>
        <fullName evidence="1">Uncharacterized protein</fullName>
    </submittedName>
</protein>
<sequence length="73" mass="7977">MEFSKTQTKVQIEEKMIVCIPVAGYQNNPLSIQRLFTEAGDALKLHHIVHCSLDTVDEKGVRCGSGGSAVEAF</sequence>
<keyword evidence="2" id="KW-1185">Reference proteome</keyword>
<dbReference type="EMBL" id="CM007894">
    <property type="protein sequence ID" value="OTG25715.1"/>
    <property type="molecule type" value="Genomic_DNA"/>
</dbReference>
<proteinExistence type="predicted"/>
<dbReference type="Gene3D" id="3.30.450.70">
    <property type="match status" value="1"/>
</dbReference>
<organism evidence="1 2">
    <name type="scientific">Helianthus annuus</name>
    <name type="common">Common sunflower</name>
    <dbReference type="NCBI Taxonomy" id="4232"/>
    <lineage>
        <taxon>Eukaryota</taxon>
        <taxon>Viridiplantae</taxon>
        <taxon>Streptophyta</taxon>
        <taxon>Embryophyta</taxon>
        <taxon>Tracheophyta</taxon>
        <taxon>Spermatophyta</taxon>
        <taxon>Magnoliopsida</taxon>
        <taxon>eudicotyledons</taxon>
        <taxon>Gunneridae</taxon>
        <taxon>Pentapetalae</taxon>
        <taxon>asterids</taxon>
        <taxon>campanulids</taxon>
        <taxon>Asterales</taxon>
        <taxon>Asteraceae</taxon>
        <taxon>Asteroideae</taxon>
        <taxon>Heliantheae alliance</taxon>
        <taxon>Heliantheae</taxon>
        <taxon>Helianthus</taxon>
    </lineage>
</organism>
<dbReference type="Proteomes" id="UP000215914">
    <property type="component" value="Chromosome 5"/>
</dbReference>
<name>A0A251UQU5_HELAN</name>
<dbReference type="STRING" id="4232.A0A251UQU5"/>
<reference evidence="2" key="1">
    <citation type="journal article" date="2017" name="Nature">
        <title>The sunflower genome provides insights into oil metabolism, flowering and Asterid evolution.</title>
        <authorList>
            <person name="Badouin H."/>
            <person name="Gouzy J."/>
            <person name="Grassa C.J."/>
            <person name="Murat F."/>
            <person name="Staton S.E."/>
            <person name="Cottret L."/>
            <person name="Lelandais-Briere C."/>
            <person name="Owens G.L."/>
            <person name="Carrere S."/>
            <person name="Mayjonade B."/>
            <person name="Legrand L."/>
            <person name="Gill N."/>
            <person name="Kane N.C."/>
            <person name="Bowers J.E."/>
            <person name="Hubner S."/>
            <person name="Bellec A."/>
            <person name="Berard A."/>
            <person name="Berges H."/>
            <person name="Blanchet N."/>
            <person name="Boniface M.C."/>
            <person name="Brunel D."/>
            <person name="Catrice O."/>
            <person name="Chaidir N."/>
            <person name="Claudel C."/>
            <person name="Donnadieu C."/>
            <person name="Faraut T."/>
            <person name="Fievet G."/>
            <person name="Helmstetter N."/>
            <person name="King M."/>
            <person name="Knapp S.J."/>
            <person name="Lai Z."/>
            <person name="Le Paslier M.C."/>
            <person name="Lippi Y."/>
            <person name="Lorenzon L."/>
            <person name="Mandel J.R."/>
            <person name="Marage G."/>
            <person name="Marchand G."/>
            <person name="Marquand E."/>
            <person name="Bret-Mestries E."/>
            <person name="Morien E."/>
            <person name="Nambeesan S."/>
            <person name="Nguyen T."/>
            <person name="Pegot-Espagnet P."/>
            <person name="Pouilly N."/>
            <person name="Raftis F."/>
            <person name="Sallet E."/>
            <person name="Schiex T."/>
            <person name="Thomas J."/>
            <person name="Vandecasteele C."/>
            <person name="Vares D."/>
            <person name="Vear F."/>
            <person name="Vautrin S."/>
            <person name="Crespi M."/>
            <person name="Mangin B."/>
            <person name="Burke J.M."/>
            <person name="Salse J."/>
            <person name="Munos S."/>
            <person name="Vincourt P."/>
            <person name="Rieseberg L.H."/>
            <person name="Langlade N.B."/>
        </authorList>
    </citation>
    <scope>NUCLEOTIDE SEQUENCE [LARGE SCALE GENOMIC DNA]</scope>
    <source>
        <strain evidence="2">cv. SF193</strain>
    </source>
</reference>
<gene>
    <name evidence="1" type="ORF">HannXRQ_Chr05g0150591</name>
</gene>